<sequence length="126" mass="13832">CEESIVSSPVPENPFPTDQDFGFSVKGLPENGRFLEAVMKAGPLLQNLMVAGAMPLWRHPPPAVDVRRIPPPPLVVAPLFDKKRGFCEGSESSTETNYQRISINSACVGRGRETVMKIPVRSRISE</sequence>
<gene>
    <name evidence="2" type="ORF">Tci_873525</name>
</gene>
<accession>A0A699SY35</accession>
<dbReference type="AlphaFoldDB" id="A0A699SY35"/>
<proteinExistence type="predicted"/>
<dbReference type="InterPro" id="IPR012862">
    <property type="entry name" value="DUF1635"/>
</dbReference>
<protein>
    <submittedName>
        <fullName evidence="2">Uncharacterized protein</fullName>
    </submittedName>
</protein>
<evidence type="ECO:0000256" key="1">
    <source>
        <dbReference type="SAM" id="MobiDB-lite"/>
    </source>
</evidence>
<dbReference type="EMBL" id="BKCJ011192052">
    <property type="protein sequence ID" value="GFD01556.1"/>
    <property type="molecule type" value="Genomic_DNA"/>
</dbReference>
<organism evidence="2">
    <name type="scientific">Tanacetum cinerariifolium</name>
    <name type="common">Dalmatian daisy</name>
    <name type="synonym">Chrysanthemum cinerariifolium</name>
    <dbReference type="NCBI Taxonomy" id="118510"/>
    <lineage>
        <taxon>Eukaryota</taxon>
        <taxon>Viridiplantae</taxon>
        <taxon>Streptophyta</taxon>
        <taxon>Embryophyta</taxon>
        <taxon>Tracheophyta</taxon>
        <taxon>Spermatophyta</taxon>
        <taxon>Magnoliopsida</taxon>
        <taxon>eudicotyledons</taxon>
        <taxon>Gunneridae</taxon>
        <taxon>Pentapetalae</taxon>
        <taxon>asterids</taxon>
        <taxon>campanulids</taxon>
        <taxon>Asterales</taxon>
        <taxon>Asteraceae</taxon>
        <taxon>Asteroideae</taxon>
        <taxon>Anthemideae</taxon>
        <taxon>Anthemidinae</taxon>
        <taxon>Tanacetum</taxon>
    </lineage>
</organism>
<dbReference type="PANTHER" id="PTHR33431">
    <property type="entry name" value="ENABLED-LIKE PROTEIN (DUF1635)"/>
    <property type="match status" value="1"/>
</dbReference>
<dbReference type="PANTHER" id="PTHR33431:SF3">
    <property type="entry name" value="ENABLED-LIKE PROTEIN (DUF1635)"/>
    <property type="match status" value="1"/>
</dbReference>
<comment type="caution">
    <text evidence="2">The sequence shown here is derived from an EMBL/GenBank/DDBJ whole genome shotgun (WGS) entry which is preliminary data.</text>
</comment>
<dbReference type="Pfam" id="PF07795">
    <property type="entry name" value="DUF1635"/>
    <property type="match status" value="1"/>
</dbReference>
<feature type="non-terminal residue" evidence="2">
    <location>
        <position position="1"/>
    </location>
</feature>
<feature type="region of interest" description="Disordered" evidence="1">
    <location>
        <begin position="1"/>
        <end position="21"/>
    </location>
</feature>
<evidence type="ECO:0000313" key="2">
    <source>
        <dbReference type="EMBL" id="GFD01556.1"/>
    </source>
</evidence>
<name>A0A699SY35_TANCI</name>
<reference evidence="2" key="1">
    <citation type="journal article" date="2019" name="Sci. Rep.">
        <title>Draft genome of Tanacetum cinerariifolium, the natural source of mosquito coil.</title>
        <authorList>
            <person name="Yamashiro T."/>
            <person name="Shiraishi A."/>
            <person name="Satake H."/>
            <person name="Nakayama K."/>
        </authorList>
    </citation>
    <scope>NUCLEOTIDE SEQUENCE</scope>
</reference>